<organism evidence="1 2">
    <name type="scientific">Melipona quadrifasciata</name>
    <dbReference type="NCBI Taxonomy" id="166423"/>
    <lineage>
        <taxon>Eukaryota</taxon>
        <taxon>Metazoa</taxon>
        <taxon>Ecdysozoa</taxon>
        <taxon>Arthropoda</taxon>
        <taxon>Hexapoda</taxon>
        <taxon>Insecta</taxon>
        <taxon>Pterygota</taxon>
        <taxon>Neoptera</taxon>
        <taxon>Endopterygota</taxon>
        <taxon>Hymenoptera</taxon>
        <taxon>Apocrita</taxon>
        <taxon>Aculeata</taxon>
        <taxon>Apoidea</taxon>
        <taxon>Anthophila</taxon>
        <taxon>Apidae</taxon>
        <taxon>Melipona</taxon>
    </lineage>
</organism>
<reference evidence="1 2" key="1">
    <citation type="submission" date="2015-07" db="EMBL/GenBank/DDBJ databases">
        <title>The genome of Melipona quadrifasciata.</title>
        <authorList>
            <person name="Pan H."/>
            <person name="Kapheim K."/>
        </authorList>
    </citation>
    <scope>NUCLEOTIDE SEQUENCE [LARGE SCALE GENOMIC DNA]</scope>
    <source>
        <strain evidence="1">0111107301</strain>
        <tissue evidence="1">Whole body</tissue>
    </source>
</reference>
<accession>A0A0N0BDU5</accession>
<dbReference type="Proteomes" id="UP000053105">
    <property type="component" value="Unassembled WGS sequence"/>
</dbReference>
<evidence type="ECO:0000313" key="1">
    <source>
        <dbReference type="EMBL" id="KOX70698.1"/>
    </source>
</evidence>
<keyword evidence="2" id="KW-1185">Reference proteome</keyword>
<sequence>METYLQETHHRIKRTRKIQEYRAHKSLQGLNSILERGQYETTIHLRTKWSWGFGPFGFCLSAFHGYTKHVDDFYKSLWQMSRTPSNATLRRKPYDRNLHFSQ</sequence>
<proteinExistence type="predicted"/>
<gene>
    <name evidence="1" type="ORF">WN51_02122</name>
</gene>
<dbReference type="EMBL" id="KQ435851">
    <property type="protein sequence ID" value="KOX70698.1"/>
    <property type="molecule type" value="Genomic_DNA"/>
</dbReference>
<name>A0A0N0BDU5_9HYME</name>
<protein>
    <submittedName>
        <fullName evidence="1">Uncharacterized protein</fullName>
    </submittedName>
</protein>
<dbReference type="AlphaFoldDB" id="A0A0N0BDU5"/>
<evidence type="ECO:0000313" key="2">
    <source>
        <dbReference type="Proteomes" id="UP000053105"/>
    </source>
</evidence>